<accession>K9HHY0</accession>
<keyword evidence="1" id="KW-0732">Signal</keyword>
<evidence type="ECO:0000313" key="2">
    <source>
        <dbReference type="EMBL" id="EKV30033.1"/>
    </source>
</evidence>
<feature type="chain" id="PRO_5003931617" description="Lipoprotein SmpA/OmlA domain-containing protein" evidence="1">
    <location>
        <begin position="21"/>
        <end position="88"/>
    </location>
</feature>
<proteinExistence type="predicted"/>
<dbReference type="Proteomes" id="UP000009881">
    <property type="component" value="Unassembled WGS sequence"/>
</dbReference>
<dbReference type="AlphaFoldDB" id="K9HHY0"/>
<name>K9HHY0_9PROT</name>
<gene>
    <name evidence="2" type="ORF">C882_0114</name>
</gene>
<dbReference type="eggNOG" id="ENOG5033GDK">
    <property type="taxonomic scope" value="Bacteria"/>
</dbReference>
<dbReference type="STRING" id="1238182.C882_0114"/>
<protein>
    <recommendedName>
        <fullName evidence="4">Lipoprotein SmpA/OmlA domain-containing protein</fullName>
    </recommendedName>
</protein>
<evidence type="ECO:0008006" key="4">
    <source>
        <dbReference type="Google" id="ProtNLM"/>
    </source>
</evidence>
<feature type="signal peptide" evidence="1">
    <location>
        <begin position="1"/>
        <end position="20"/>
    </location>
</feature>
<evidence type="ECO:0000256" key="1">
    <source>
        <dbReference type="SAM" id="SignalP"/>
    </source>
</evidence>
<sequence length="88" mass="9075">MPRRAAAALMLCLLALPLAACEPSKADLLDKAEGVTTKQGLRDALGQPDDIAKLGPIETWTYHADNGAVTFLIAGDAVTLKTAGGTAQ</sequence>
<dbReference type="EMBL" id="ANHY01000010">
    <property type="protein sequence ID" value="EKV30033.1"/>
    <property type="molecule type" value="Genomic_DNA"/>
</dbReference>
<keyword evidence="3" id="KW-1185">Reference proteome</keyword>
<reference evidence="2 3" key="1">
    <citation type="journal article" date="2013" name="Genome Announc.">
        <title>Draft Genome Sequence of an Alphaproteobacterium, Caenispirillum salinarum AK4(T), Isolated from a Solar Saltern.</title>
        <authorList>
            <person name="Khatri I."/>
            <person name="Singh A."/>
            <person name="Korpole S."/>
            <person name="Pinnaka A.K."/>
            <person name="Subramanian S."/>
        </authorList>
    </citation>
    <scope>NUCLEOTIDE SEQUENCE [LARGE SCALE GENOMIC DNA]</scope>
    <source>
        <strain evidence="2 3">AK4</strain>
    </source>
</reference>
<dbReference type="RefSeq" id="WP_009540774.1">
    <property type="nucleotide sequence ID" value="NZ_ANHY01000010.1"/>
</dbReference>
<comment type="caution">
    <text evidence="2">The sequence shown here is derived from an EMBL/GenBank/DDBJ whole genome shotgun (WGS) entry which is preliminary data.</text>
</comment>
<evidence type="ECO:0000313" key="3">
    <source>
        <dbReference type="Proteomes" id="UP000009881"/>
    </source>
</evidence>
<organism evidence="2 3">
    <name type="scientific">Caenispirillum salinarum AK4</name>
    <dbReference type="NCBI Taxonomy" id="1238182"/>
    <lineage>
        <taxon>Bacteria</taxon>
        <taxon>Pseudomonadati</taxon>
        <taxon>Pseudomonadota</taxon>
        <taxon>Alphaproteobacteria</taxon>
        <taxon>Rhodospirillales</taxon>
        <taxon>Novispirillaceae</taxon>
        <taxon>Caenispirillum</taxon>
    </lineage>
</organism>